<dbReference type="EMBL" id="BARS01030275">
    <property type="protein sequence ID" value="GAG19926.1"/>
    <property type="molecule type" value="Genomic_DNA"/>
</dbReference>
<dbReference type="AlphaFoldDB" id="X0X4K0"/>
<feature type="domain" description="Methyltransferase" evidence="1">
    <location>
        <begin position="28"/>
        <end position="85"/>
    </location>
</feature>
<organism evidence="2">
    <name type="scientific">marine sediment metagenome</name>
    <dbReference type="NCBI Taxonomy" id="412755"/>
    <lineage>
        <taxon>unclassified sequences</taxon>
        <taxon>metagenomes</taxon>
        <taxon>ecological metagenomes</taxon>
    </lineage>
</organism>
<name>X0X4K0_9ZZZZ</name>
<sequence>MITSSYDRKIFLHILASYVQGIPEKSIVLDIGCGEGDLTKSVIEKLRCETVGIDIDPQGISIASMNARNGLGVAVCNAQNLPFKDR</sequence>
<comment type="caution">
    <text evidence="2">The sequence shown here is derived from an EMBL/GenBank/DDBJ whole genome shotgun (WGS) entry which is preliminary data.</text>
</comment>
<dbReference type="CDD" id="cd02440">
    <property type="entry name" value="AdoMet_MTases"/>
    <property type="match status" value="1"/>
</dbReference>
<evidence type="ECO:0000259" key="1">
    <source>
        <dbReference type="Pfam" id="PF13649"/>
    </source>
</evidence>
<dbReference type="InterPro" id="IPR029063">
    <property type="entry name" value="SAM-dependent_MTases_sf"/>
</dbReference>
<feature type="non-terminal residue" evidence="2">
    <location>
        <position position="86"/>
    </location>
</feature>
<evidence type="ECO:0000313" key="2">
    <source>
        <dbReference type="EMBL" id="GAG19926.1"/>
    </source>
</evidence>
<dbReference type="Pfam" id="PF13649">
    <property type="entry name" value="Methyltransf_25"/>
    <property type="match status" value="1"/>
</dbReference>
<dbReference type="SUPFAM" id="SSF53335">
    <property type="entry name" value="S-adenosyl-L-methionine-dependent methyltransferases"/>
    <property type="match status" value="1"/>
</dbReference>
<dbReference type="Gene3D" id="3.40.50.150">
    <property type="entry name" value="Vaccinia Virus protein VP39"/>
    <property type="match status" value="1"/>
</dbReference>
<reference evidence="2" key="1">
    <citation type="journal article" date="2014" name="Front. Microbiol.">
        <title>High frequency of phylogenetically diverse reductive dehalogenase-homologous genes in deep subseafloor sedimentary metagenomes.</title>
        <authorList>
            <person name="Kawai M."/>
            <person name="Futagami T."/>
            <person name="Toyoda A."/>
            <person name="Takaki Y."/>
            <person name="Nishi S."/>
            <person name="Hori S."/>
            <person name="Arai W."/>
            <person name="Tsubouchi T."/>
            <person name="Morono Y."/>
            <person name="Uchiyama I."/>
            <person name="Ito T."/>
            <person name="Fujiyama A."/>
            <person name="Inagaki F."/>
            <person name="Takami H."/>
        </authorList>
    </citation>
    <scope>NUCLEOTIDE SEQUENCE</scope>
    <source>
        <strain evidence="2">Expedition CK06-06</strain>
    </source>
</reference>
<accession>X0X4K0</accession>
<dbReference type="InterPro" id="IPR041698">
    <property type="entry name" value="Methyltransf_25"/>
</dbReference>
<proteinExistence type="predicted"/>
<protein>
    <recommendedName>
        <fullName evidence="1">Methyltransferase domain-containing protein</fullName>
    </recommendedName>
</protein>
<gene>
    <name evidence="2" type="ORF">S01H1_47229</name>
</gene>